<organism evidence="1 2">
    <name type="scientific">Hydrogenophaga borbori</name>
    <dbReference type="NCBI Taxonomy" id="2294117"/>
    <lineage>
        <taxon>Bacteria</taxon>
        <taxon>Pseudomonadati</taxon>
        <taxon>Pseudomonadota</taxon>
        <taxon>Betaproteobacteria</taxon>
        <taxon>Burkholderiales</taxon>
        <taxon>Comamonadaceae</taxon>
        <taxon>Hydrogenophaga</taxon>
    </lineage>
</organism>
<reference evidence="1 2" key="1">
    <citation type="submission" date="2018-08" db="EMBL/GenBank/DDBJ databases">
        <title>Hydrogenophaga sp. LA-38 isolated from sludge.</title>
        <authorList>
            <person name="Im W.-T."/>
        </authorList>
    </citation>
    <scope>NUCLEOTIDE SEQUENCE [LARGE SCALE GENOMIC DNA]</scope>
    <source>
        <strain evidence="1 2">LA-38</strain>
    </source>
</reference>
<proteinExistence type="predicted"/>
<protein>
    <submittedName>
        <fullName evidence="1">DUF3348 family protein</fullName>
    </submittedName>
</protein>
<dbReference type="EMBL" id="QVLS01000017">
    <property type="protein sequence ID" value="RFP76134.1"/>
    <property type="molecule type" value="Genomic_DNA"/>
</dbReference>
<dbReference type="InterPro" id="IPR021783">
    <property type="entry name" value="DUF3348"/>
</dbReference>
<evidence type="ECO:0000313" key="1">
    <source>
        <dbReference type="EMBL" id="RFP76134.1"/>
    </source>
</evidence>
<name>A0A372EE26_9BURK</name>
<comment type="caution">
    <text evidence="1">The sequence shown here is derived from an EMBL/GenBank/DDBJ whole genome shotgun (WGS) entry which is preliminary data.</text>
</comment>
<dbReference type="AlphaFoldDB" id="A0A372EE26"/>
<keyword evidence="2" id="KW-1185">Reference proteome</keyword>
<gene>
    <name evidence="1" type="ORF">DY262_20365</name>
</gene>
<evidence type="ECO:0000313" key="2">
    <source>
        <dbReference type="Proteomes" id="UP000261931"/>
    </source>
</evidence>
<accession>A0A372EE26</accession>
<dbReference type="Proteomes" id="UP000261931">
    <property type="component" value="Unassembled WGS sequence"/>
</dbReference>
<sequence length="260" mass="28028">MALLGHPAPRPGRGQCGALAPPFIRLLTPAPPKAPPTVLRSRSHRSALVRQLAGYLPAPAEAPRRDLAERLAEWLDVRDAIALHATHQALPSAAAPRQPTGRSHAAQLRAGLQGLRATLEQGIATPPRQPIGADDSHFGAIHQRCLDQQRRMDTAIGAFRAHVRQALAATSPRLAQLAALDATLDQLIGGREQRLLSGVPAFLKARFEQLRQTPSDAWPEVFEQELRQALLAELDLRLQPVTGMIEALGPSHASPSIDTP</sequence>
<dbReference type="Pfam" id="PF11828">
    <property type="entry name" value="DUF3348"/>
    <property type="match status" value="1"/>
</dbReference>